<dbReference type="OrthoDB" id="9801472at2"/>
<comment type="caution">
    <text evidence="1">The sequence shown here is derived from an EMBL/GenBank/DDBJ whole genome shotgun (WGS) entry which is preliminary data.</text>
</comment>
<dbReference type="Proteomes" id="UP000295157">
    <property type="component" value="Unassembled WGS sequence"/>
</dbReference>
<dbReference type="EMBL" id="SMJZ01000055">
    <property type="protein sequence ID" value="TDC06352.1"/>
    <property type="molecule type" value="Genomic_DNA"/>
</dbReference>
<name>A0A4R4NHN0_9ACTN</name>
<reference evidence="1 2" key="1">
    <citation type="submission" date="2019-02" db="EMBL/GenBank/DDBJ databases">
        <title>Draft genome sequences of novel Actinobacteria.</title>
        <authorList>
            <person name="Sahin N."/>
            <person name="Ay H."/>
            <person name="Saygin H."/>
        </authorList>
    </citation>
    <scope>NUCLEOTIDE SEQUENCE [LARGE SCALE GENOMIC DNA]</scope>
    <source>
        <strain evidence="1 2">KC201</strain>
    </source>
</reference>
<evidence type="ECO:0000313" key="2">
    <source>
        <dbReference type="Proteomes" id="UP000295157"/>
    </source>
</evidence>
<sequence length="118" mass="12875">MTVPAGHRRHGQAHQDRLQRAETVAADFRGRSWAACCATPGGRDDTWVLAGQIPAAAVHEAEQRLPGLTHGEGVWWSEPSGDRPAHRHYVGFRRELGINARGAPIGVHHVRTRGDSHG</sequence>
<gene>
    <name evidence="1" type="ORF">E1267_16480</name>
</gene>
<organism evidence="1 2">
    <name type="scientific">Nonomuraea longispora</name>
    <dbReference type="NCBI Taxonomy" id="1848320"/>
    <lineage>
        <taxon>Bacteria</taxon>
        <taxon>Bacillati</taxon>
        <taxon>Actinomycetota</taxon>
        <taxon>Actinomycetes</taxon>
        <taxon>Streptosporangiales</taxon>
        <taxon>Streptosporangiaceae</taxon>
        <taxon>Nonomuraea</taxon>
    </lineage>
</organism>
<evidence type="ECO:0000313" key="1">
    <source>
        <dbReference type="EMBL" id="TDC06352.1"/>
    </source>
</evidence>
<keyword evidence="2" id="KW-1185">Reference proteome</keyword>
<proteinExistence type="predicted"/>
<accession>A0A4R4NHN0</accession>
<protein>
    <submittedName>
        <fullName evidence="1">Uncharacterized protein</fullName>
    </submittedName>
</protein>
<dbReference type="AlphaFoldDB" id="A0A4R4NHN0"/>